<protein>
    <submittedName>
        <fullName evidence="1">Uncharacterized protein</fullName>
    </submittedName>
</protein>
<organism evidence="1 2">
    <name type="scientific">Rhynchophorus ferrugineus</name>
    <name type="common">Red palm weevil</name>
    <name type="synonym">Curculio ferrugineus</name>
    <dbReference type="NCBI Taxonomy" id="354439"/>
    <lineage>
        <taxon>Eukaryota</taxon>
        <taxon>Metazoa</taxon>
        <taxon>Ecdysozoa</taxon>
        <taxon>Arthropoda</taxon>
        <taxon>Hexapoda</taxon>
        <taxon>Insecta</taxon>
        <taxon>Pterygota</taxon>
        <taxon>Neoptera</taxon>
        <taxon>Endopterygota</taxon>
        <taxon>Coleoptera</taxon>
        <taxon>Polyphaga</taxon>
        <taxon>Cucujiformia</taxon>
        <taxon>Curculionidae</taxon>
        <taxon>Dryophthorinae</taxon>
        <taxon>Rhynchophorus</taxon>
    </lineage>
</organism>
<accession>A0A834IFZ8</accession>
<evidence type="ECO:0000313" key="2">
    <source>
        <dbReference type="Proteomes" id="UP000625711"/>
    </source>
</evidence>
<dbReference type="AlphaFoldDB" id="A0A834IFZ8"/>
<gene>
    <name evidence="1" type="ORF">GWI33_008547</name>
</gene>
<dbReference type="Proteomes" id="UP000625711">
    <property type="component" value="Unassembled WGS sequence"/>
</dbReference>
<keyword evidence="2" id="KW-1185">Reference proteome</keyword>
<dbReference type="EMBL" id="JAACXV010000403">
    <property type="protein sequence ID" value="KAF7278332.1"/>
    <property type="molecule type" value="Genomic_DNA"/>
</dbReference>
<sequence length="123" mass="14106">MPSFPVDLILNSYLFRAELNKFRRSNCRTGGRIFMTPSNIRYFGVYYAFSVKFWPTPTPTDAEKRRPRLRSNGIECKVETINVLSRSSIRIASVFLGPGPIYNASRRRTIKRLVGGGADDDRR</sequence>
<proteinExistence type="predicted"/>
<comment type="caution">
    <text evidence="1">The sequence shown here is derived from an EMBL/GenBank/DDBJ whole genome shotgun (WGS) entry which is preliminary data.</text>
</comment>
<reference evidence="1" key="1">
    <citation type="submission" date="2020-08" db="EMBL/GenBank/DDBJ databases">
        <title>Genome sequencing and assembly of the red palm weevil Rhynchophorus ferrugineus.</title>
        <authorList>
            <person name="Dias G.B."/>
            <person name="Bergman C.M."/>
            <person name="Manee M."/>
        </authorList>
    </citation>
    <scope>NUCLEOTIDE SEQUENCE</scope>
    <source>
        <strain evidence="1">AA-2017</strain>
        <tissue evidence="1">Whole larva</tissue>
    </source>
</reference>
<name>A0A834IFZ8_RHYFE</name>
<evidence type="ECO:0000313" key="1">
    <source>
        <dbReference type="EMBL" id="KAF7278332.1"/>
    </source>
</evidence>